<dbReference type="EMBL" id="CP009618">
    <property type="protein sequence ID" value="AIW20860.1"/>
    <property type="molecule type" value="Genomic_DNA"/>
</dbReference>
<dbReference type="RefSeq" id="WP_043009907.1">
    <property type="nucleotide sequence ID" value="NZ_CP009618.1"/>
</dbReference>
<evidence type="ECO:0000256" key="3">
    <source>
        <dbReference type="ARBA" id="ARBA00022692"/>
    </source>
</evidence>
<dbReference type="CDD" id="cd17473">
    <property type="entry name" value="MFS_arabinose_efflux_permease_like"/>
    <property type="match status" value="1"/>
</dbReference>
<feature type="transmembrane region" description="Helical" evidence="6">
    <location>
        <begin position="240"/>
        <end position="257"/>
    </location>
</feature>
<evidence type="ECO:0000313" key="10">
    <source>
        <dbReference type="Proteomes" id="UP000030081"/>
    </source>
</evidence>
<evidence type="ECO:0000313" key="9">
    <source>
        <dbReference type="EMBL" id="AIW20860.1"/>
    </source>
</evidence>
<keyword evidence="3 6" id="KW-0812">Transmembrane</keyword>
<feature type="signal peptide" evidence="7">
    <location>
        <begin position="1"/>
        <end position="24"/>
    </location>
</feature>
<evidence type="ECO:0000256" key="2">
    <source>
        <dbReference type="ARBA" id="ARBA00022475"/>
    </source>
</evidence>
<keyword evidence="7" id="KW-0732">Signal</keyword>
<dbReference type="InterPro" id="IPR011701">
    <property type="entry name" value="MFS"/>
</dbReference>
<feature type="transmembrane region" description="Helical" evidence="6">
    <location>
        <begin position="164"/>
        <end position="182"/>
    </location>
</feature>
<proteinExistence type="predicted"/>
<reference evidence="9 10" key="1">
    <citation type="submission" date="2014-10" db="EMBL/GenBank/DDBJ databases">
        <title>The Complete Genome Sequence for the Shellfish Pathogen Vibrio coralliilyticus RE98 Isolated from a Shellfish Hatchery.</title>
        <authorList>
            <person name="Richards G.P."/>
            <person name="Bono J.L."/>
            <person name="Watson M.A."/>
            <person name="Needleman D.S."/>
        </authorList>
    </citation>
    <scope>NUCLEOTIDE SEQUENCE [LARGE SCALE GENOMIC DNA]</scope>
    <source>
        <strain evidence="9 10">RE98</strain>
    </source>
</reference>
<dbReference type="InterPro" id="IPR020846">
    <property type="entry name" value="MFS_dom"/>
</dbReference>
<dbReference type="PROSITE" id="PS50850">
    <property type="entry name" value="MFS"/>
    <property type="match status" value="1"/>
</dbReference>
<evidence type="ECO:0000256" key="4">
    <source>
        <dbReference type="ARBA" id="ARBA00022989"/>
    </source>
</evidence>
<accession>A0AAN0SEK7</accession>
<feature type="chain" id="PRO_5042865787" evidence="7">
    <location>
        <begin position="25"/>
        <end position="388"/>
    </location>
</feature>
<comment type="subcellular location">
    <subcellularLocation>
        <location evidence="1">Cell membrane</location>
        <topology evidence="1">Multi-pass membrane protein</topology>
    </subcellularLocation>
</comment>
<feature type="domain" description="Major facilitator superfamily (MFS) profile" evidence="8">
    <location>
        <begin position="10"/>
        <end position="380"/>
    </location>
</feature>
<protein>
    <submittedName>
        <fullName evidence="9">MFS transporter permease</fullName>
    </submittedName>
</protein>
<evidence type="ECO:0000256" key="1">
    <source>
        <dbReference type="ARBA" id="ARBA00004651"/>
    </source>
</evidence>
<feature type="transmembrane region" description="Helical" evidence="6">
    <location>
        <begin position="42"/>
        <end position="63"/>
    </location>
</feature>
<sequence length="388" mass="42226">MKTSSVPNLTRACLLLGSSLLVMANAAIAPSLTELNHVFDDPFGVSLLMTLPAIAVIGFAPFVSRMIDHLGEKKSLMLGLGFYGVAGSSGLWLDSLAALLVGRVIFGASIVICMTVINQLISDYFSGQERVHFISQQAIAVNLGGIAFVVASGWLASLHWRLPFTIYLIALLTLALSLKGISPSKKVCTQFRPKLGWLGFRPVLPFYLLGCVGMLSYYLVLLGLPYLLKTSQSFNSSETGLAMGAMSLLSAFVAYFFRHGVINYGEKLVMALCFMCFTTSFWALSQTQYDWRAYIVLVSTGIGFGLLLPVLTHLVIQTSIPALRTSVLSGFVMFYFLGQALSAFVLNLQNMFGTERFFLLLASLIGVVSLLCFKLVPDLRDAVVEEVA</sequence>
<feature type="transmembrane region" description="Helical" evidence="6">
    <location>
        <begin position="99"/>
        <end position="117"/>
    </location>
</feature>
<dbReference type="PANTHER" id="PTHR43124">
    <property type="entry name" value="PURINE EFFLUX PUMP PBUE"/>
    <property type="match status" value="1"/>
</dbReference>
<dbReference type="KEGG" id="vcy:IX92_17595"/>
<feature type="transmembrane region" description="Helical" evidence="6">
    <location>
        <begin position="357"/>
        <end position="376"/>
    </location>
</feature>
<gene>
    <name evidence="9" type="ORF">IX92_17595</name>
</gene>
<keyword evidence="10" id="KW-1185">Reference proteome</keyword>
<name>A0AAN0SEK7_9VIBR</name>
<dbReference type="Gene3D" id="1.20.1250.20">
    <property type="entry name" value="MFS general substrate transporter like domains"/>
    <property type="match status" value="1"/>
</dbReference>
<feature type="transmembrane region" description="Helical" evidence="6">
    <location>
        <begin position="203"/>
        <end position="228"/>
    </location>
</feature>
<dbReference type="PANTHER" id="PTHR43124:SF3">
    <property type="entry name" value="CHLORAMPHENICOL EFFLUX PUMP RV0191"/>
    <property type="match status" value="1"/>
</dbReference>
<organism evidence="9 10">
    <name type="scientific">Vibrio coralliilyticus</name>
    <dbReference type="NCBI Taxonomy" id="190893"/>
    <lineage>
        <taxon>Bacteria</taxon>
        <taxon>Pseudomonadati</taxon>
        <taxon>Pseudomonadota</taxon>
        <taxon>Gammaproteobacteria</taxon>
        <taxon>Vibrionales</taxon>
        <taxon>Vibrionaceae</taxon>
        <taxon>Vibrio</taxon>
    </lineage>
</organism>
<evidence type="ECO:0000256" key="5">
    <source>
        <dbReference type="ARBA" id="ARBA00023136"/>
    </source>
</evidence>
<feature type="transmembrane region" description="Helical" evidence="6">
    <location>
        <begin position="138"/>
        <end position="158"/>
    </location>
</feature>
<dbReference type="InterPro" id="IPR050189">
    <property type="entry name" value="MFS_Efflux_Transporters"/>
</dbReference>
<feature type="transmembrane region" description="Helical" evidence="6">
    <location>
        <begin position="291"/>
        <end position="315"/>
    </location>
</feature>
<feature type="transmembrane region" description="Helical" evidence="6">
    <location>
        <begin position="75"/>
        <end position="93"/>
    </location>
</feature>
<dbReference type="GO" id="GO:0022857">
    <property type="term" value="F:transmembrane transporter activity"/>
    <property type="evidence" value="ECO:0007669"/>
    <property type="project" value="InterPro"/>
</dbReference>
<keyword evidence="4 6" id="KW-1133">Transmembrane helix</keyword>
<evidence type="ECO:0000256" key="7">
    <source>
        <dbReference type="SAM" id="SignalP"/>
    </source>
</evidence>
<dbReference type="AlphaFoldDB" id="A0AAN0SEK7"/>
<keyword evidence="5 6" id="KW-0472">Membrane</keyword>
<dbReference type="GO" id="GO:0005886">
    <property type="term" value="C:plasma membrane"/>
    <property type="evidence" value="ECO:0007669"/>
    <property type="project" value="UniProtKB-SubCell"/>
</dbReference>
<dbReference type="InterPro" id="IPR036259">
    <property type="entry name" value="MFS_trans_sf"/>
</dbReference>
<evidence type="ECO:0000259" key="8">
    <source>
        <dbReference type="PROSITE" id="PS50850"/>
    </source>
</evidence>
<dbReference type="Proteomes" id="UP000030081">
    <property type="component" value="Chromosome 2"/>
</dbReference>
<feature type="transmembrane region" description="Helical" evidence="6">
    <location>
        <begin position="327"/>
        <end position="345"/>
    </location>
</feature>
<dbReference type="SUPFAM" id="SSF103473">
    <property type="entry name" value="MFS general substrate transporter"/>
    <property type="match status" value="1"/>
</dbReference>
<evidence type="ECO:0000256" key="6">
    <source>
        <dbReference type="SAM" id="Phobius"/>
    </source>
</evidence>
<dbReference type="Pfam" id="PF07690">
    <property type="entry name" value="MFS_1"/>
    <property type="match status" value="1"/>
</dbReference>
<keyword evidence="2" id="KW-1003">Cell membrane</keyword>